<dbReference type="EMBL" id="JAAIWM010000001">
    <property type="protein sequence ID" value="NEY70402.1"/>
    <property type="molecule type" value="Genomic_DNA"/>
</dbReference>
<evidence type="ECO:0000313" key="3">
    <source>
        <dbReference type="EMBL" id="NEY70402.1"/>
    </source>
</evidence>
<sequence>MTACANETDQATEQKESIPPQVEVEKENEITVIDKESEHEPNHEDESTEGKDDSIIDAESETINQTFDEPQYKVNESNWNVQPIDGANDKVVLFTFDDAPDQYGLEIAKLLKEKGVGAIFFVNGHFIDTPEEKAILKQIYDLGFPIGNHTWNHKNLKKLTEQEQYEEIVLLSEEIEKITGEKPKFFRAPFGANTDYAREVVRQEGMVLMNWTYGYDFMKEYMNKEALADIMVNTNLLTNGANLLMHDREWTYQALPEIIEGLHEKGYEIIDPNLIATASRNK</sequence>
<feature type="compositionally biased region" description="Basic and acidic residues" evidence="1">
    <location>
        <begin position="23"/>
        <end position="54"/>
    </location>
</feature>
<organism evidence="3 4">
    <name type="scientific">Bacillus mesophilus</name>
    <dbReference type="NCBI Taxonomy" id="1808955"/>
    <lineage>
        <taxon>Bacteria</taxon>
        <taxon>Bacillati</taxon>
        <taxon>Bacillota</taxon>
        <taxon>Bacilli</taxon>
        <taxon>Bacillales</taxon>
        <taxon>Bacillaceae</taxon>
        <taxon>Bacillus</taxon>
    </lineage>
</organism>
<proteinExistence type="predicted"/>
<dbReference type="PROSITE" id="PS51677">
    <property type="entry name" value="NODB"/>
    <property type="match status" value="1"/>
</dbReference>
<dbReference type="CDD" id="cd10917">
    <property type="entry name" value="CE4_NodB_like_6s_7s"/>
    <property type="match status" value="1"/>
</dbReference>
<keyword evidence="4" id="KW-1185">Reference proteome</keyword>
<gene>
    <name evidence="3" type="ORF">G4D63_01485</name>
</gene>
<feature type="compositionally biased region" description="Polar residues" evidence="1">
    <location>
        <begin position="1"/>
        <end position="11"/>
    </location>
</feature>
<comment type="caution">
    <text evidence="3">The sequence shown here is derived from an EMBL/GenBank/DDBJ whole genome shotgun (WGS) entry which is preliminary data.</text>
</comment>
<feature type="domain" description="NodB homology" evidence="2">
    <location>
        <begin position="90"/>
        <end position="270"/>
    </location>
</feature>
<evidence type="ECO:0000313" key="4">
    <source>
        <dbReference type="Proteomes" id="UP000481043"/>
    </source>
</evidence>
<dbReference type="InterPro" id="IPR011330">
    <property type="entry name" value="Glyco_hydro/deAcase_b/a-brl"/>
</dbReference>
<dbReference type="InterPro" id="IPR050248">
    <property type="entry name" value="Polysacc_deacetylase_ArnD"/>
</dbReference>
<feature type="region of interest" description="Disordered" evidence="1">
    <location>
        <begin position="1"/>
        <end position="55"/>
    </location>
</feature>
<dbReference type="InterPro" id="IPR002509">
    <property type="entry name" value="NODB_dom"/>
</dbReference>
<dbReference type="Proteomes" id="UP000481043">
    <property type="component" value="Unassembled WGS sequence"/>
</dbReference>
<reference evidence="3 4" key="1">
    <citation type="submission" date="2020-02" db="EMBL/GenBank/DDBJ databases">
        <title>Bacillus aquiflavi sp. nov., isolated from yellow water of strong flavor Chinese baijiu in Yibin region of China.</title>
        <authorList>
            <person name="Xie J."/>
        </authorList>
    </citation>
    <scope>NUCLEOTIDE SEQUENCE [LARGE SCALE GENOMIC DNA]</scope>
    <source>
        <strain evidence="3 4">SA4</strain>
    </source>
</reference>
<dbReference type="SUPFAM" id="SSF88713">
    <property type="entry name" value="Glycoside hydrolase/deacetylase"/>
    <property type="match status" value="1"/>
</dbReference>
<accession>A0A6M0Q2J6</accession>
<dbReference type="GO" id="GO:0005975">
    <property type="term" value="P:carbohydrate metabolic process"/>
    <property type="evidence" value="ECO:0007669"/>
    <property type="project" value="InterPro"/>
</dbReference>
<dbReference type="PANTHER" id="PTHR10587">
    <property type="entry name" value="GLYCOSYL TRANSFERASE-RELATED"/>
    <property type="match status" value="1"/>
</dbReference>
<protein>
    <submittedName>
        <fullName evidence="3">Polysaccharide deacetylase family protein</fullName>
    </submittedName>
</protein>
<dbReference type="GO" id="GO:0016810">
    <property type="term" value="F:hydrolase activity, acting on carbon-nitrogen (but not peptide) bonds"/>
    <property type="evidence" value="ECO:0007669"/>
    <property type="project" value="InterPro"/>
</dbReference>
<name>A0A6M0Q2J6_9BACI</name>
<dbReference type="Gene3D" id="3.20.20.370">
    <property type="entry name" value="Glycoside hydrolase/deacetylase"/>
    <property type="match status" value="1"/>
</dbReference>
<dbReference type="Pfam" id="PF01522">
    <property type="entry name" value="Polysacc_deac_1"/>
    <property type="match status" value="1"/>
</dbReference>
<evidence type="ECO:0000259" key="2">
    <source>
        <dbReference type="PROSITE" id="PS51677"/>
    </source>
</evidence>
<dbReference type="AlphaFoldDB" id="A0A6M0Q2J6"/>
<evidence type="ECO:0000256" key="1">
    <source>
        <dbReference type="SAM" id="MobiDB-lite"/>
    </source>
</evidence>